<evidence type="ECO:0000313" key="2">
    <source>
        <dbReference type="Proteomes" id="UP001055811"/>
    </source>
</evidence>
<reference evidence="1 2" key="2">
    <citation type="journal article" date="2022" name="Mol. Ecol. Resour.">
        <title>The genomes of chicory, endive, great burdock and yacon provide insights into Asteraceae paleo-polyploidization history and plant inulin production.</title>
        <authorList>
            <person name="Fan W."/>
            <person name="Wang S."/>
            <person name="Wang H."/>
            <person name="Wang A."/>
            <person name="Jiang F."/>
            <person name="Liu H."/>
            <person name="Zhao H."/>
            <person name="Xu D."/>
            <person name="Zhang Y."/>
        </authorList>
    </citation>
    <scope>NUCLEOTIDE SEQUENCE [LARGE SCALE GENOMIC DNA]</scope>
    <source>
        <strain evidence="2">cv. Punajuju</strain>
        <tissue evidence="1">Leaves</tissue>
    </source>
</reference>
<comment type="caution">
    <text evidence="1">The sequence shown here is derived from an EMBL/GenBank/DDBJ whole genome shotgun (WGS) entry which is preliminary data.</text>
</comment>
<keyword evidence="2" id="KW-1185">Reference proteome</keyword>
<dbReference type="Proteomes" id="UP001055811">
    <property type="component" value="Linkage Group LG06"/>
</dbReference>
<organism evidence="1 2">
    <name type="scientific">Cichorium intybus</name>
    <name type="common">Chicory</name>
    <dbReference type="NCBI Taxonomy" id="13427"/>
    <lineage>
        <taxon>Eukaryota</taxon>
        <taxon>Viridiplantae</taxon>
        <taxon>Streptophyta</taxon>
        <taxon>Embryophyta</taxon>
        <taxon>Tracheophyta</taxon>
        <taxon>Spermatophyta</taxon>
        <taxon>Magnoliopsida</taxon>
        <taxon>eudicotyledons</taxon>
        <taxon>Gunneridae</taxon>
        <taxon>Pentapetalae</taxon>
        <taxon>asterids</taxon>
        <taxon>campanulids</taxon>
        <taxon>Asterales</taxon>
        <taxon>Asteraceae</taxon>
        <taxon>Cichorioideae</taxon>
        <taxon>Cichorieae</taxon>
        <taxon>Cichoriinae</taxon>
        <taxon>Cichorium</taxon>
    </lineage>
</organism>
<reference evidence="2" key="1">
    <citation type="journal article" date="2022" name="Mol. Ecol. Resour.">
        <title>The genomes of chicory, endive, great burdock and yacon provide insights into Asteraceae palaeo-polyploidization history and plant inulin production.</title>
        <authorList>
            <person name="Fan W."/>
            <person name="Wang S."/>
            <person name="Wang H."/>
            <person name="Wang A."/>
            <person name="Jiang F."/>
            <person name="Liu H."/>
            <person name="Zhao H."/>
            <person name="Xu D."/>
            <person name="Zhang Y."/>
        </authorList>
    </citation>
    <scope>NUCLEOTIDE SEQUENCE [LARGE SCALE GENOMIC DNA]</scope>
    <source>
        <strain evidence="2">cv. Punajuju</strain>
    </source>
</reference>
<dbReference type="EMBL" id="CM042014">
    <property type="protein sequence ID" value="KAI3720702.1"/>
    <property type="molecule type" value="Genomic_DNA"/>
</dbReference>
<name>A0ACB9BF59_CICIN</name>
<gene>
    <name evidence="1" type="ORF">L2E82_31694</name>
</gene>
<evidence type="ECO:0000313" key="1">
    <source>
        <dbReference type="EMBL" id="KAI3720702.1"/>
    </source>
</evidence>
<protein>
    <submittedName>
        <fullName evidence="1">Uncharacterized protein</fullName>
    </submittedName>
</protein>
<proteinExistence type="predicted"/>
<accession>A0ACB9BF59</accession>
<sequence length="105" mass="11887">MPQRTNVHIAAHSGNGNNADIAVEPVTRLNMKGFLPNGLTFTSLLHSFLCFVHVIETPDLKCWTEFLEGLQLFDRDRKKIEAFIGSKTIFQNHGSSSWLVIFQEL</sequence>